<keyword evidence="2" id="KW-1185">Reference proteome</keyword>
<protein>
    <submittedName>
        <fullName evidence="1">Uncharacterized protein</fullName>
    </submittedName>
</protein>
<dbReference type="EMBL" id="JAEFCI010000789">
    <property type="protein sequence ID" value="KAG5463330.1"/>
    <property type="molecule type" value="Genomic_DNA"/>
</dbReference>
<comment type="caution">
    <text evidence="1">The sequence shown here is derived from an EMBL/GenBank/DDBJ whole genome shotgun (WGS) entry which is preliminary data.</text>
</comment>
<evidence type="ECO:0000313" key="1">
    <source>
        <dbReference type="EMBL" id="KAG5463330.1"/>
    </source>
</evidence>
<gene>
    <name evidence="1" type="ORF">BJ554DRAFT_113</name>
</gene>
<proteinExistence type="predicted"/>
<organism evidence="1 2">
    <name type="scientific">Olpidium bornovanus</name>
    <dbReference type="NCBI Taxonomy" id="278681"/>
    <lineage>
        <taxon>Eukaryota</taxon>
        <taxon>Fungi</taxon>
        <taxon>Fungi incertae sedis</taxon>
        <taxon>Olpidiomycota</taxon>
        <taxon>Olpidiomycotina</taxon>
        <taxon>Olpidiomycetes</taxon>
        <taxon>Olpidiales</taxon>
        <taxon>Olpidiaceae</taxon>
        <taxon>Olpidium</taxon>
    </lineage>
</organism>
<evidence type="ECO:0000313" key="2">
    <source>
        <dbReference type="Proteomes" id="UP000673691"/>
    </source>
</evidence>
<name>A0A8H8A1P8_9FUNG</name>
<sequence>MTKPFADGLVRQNELTTVIDAGAFAISIEYNTGSQVLISPTRGRLSAICGKSPLRHCIPSTSRTRRR</sequence>
<reference evidence="1 2" key="1">
    <citation type="journal article" name="Sci. Rep.">
        <title>Genome-scale phylogenetic analyses confirm Olpidium as the closest living zoosporic fungus to the non-flagellated, terrestrial fungi.</title>
        <authorList>
            <person name="Chang Y."/>
            <person name="Rochon D."/>
            <person name="Sekimoto S."/>
            <person name="Wang Y."/>
            <person name="Chovatia M."/>
            <person name="Sandor L."/>
            <person name="Salamov A."/>
            <person name="Grigoriev I.V."/>
            <person name="Stajich J.E."/>
            <person name="Spatafora J.W."/>
        </authorList>
    </citation>
    <scope>NUCLEOTIDE SEQUENCE [LARGE SCALE GENOMIC DNA]</scope>
    <source>
        <strain evidence="1">S191</strain>
    </source>
</reference>
<dbReference type="Proteomes" id="UP000673691">
    <property type="component" value="Unassembled WGS sequence"/>
</dbReference>
<dbReference type="AlphaFoldDB" id="A0A8H8A1P8"/>
<accession>A0A8H8A1P8</accession>